<feature type="transmembrane region" description="Helical" evidence="1">
    <location>
        <begin position="176"/>
        <end position="199"/>
    </location>
</feature>
<comment type="caution">
    <text evidence="2">The sequence shown here is derived from an EMBL/GenBank/DDBJ whole genome shotgun (WGS) entry which is preliminary data.</text>
</comment>
<proteinExistence type="predicted"/>
<protein>
    <submittedName>
        <fullName evidence="2">Uncharacterized protein</fullName>
    </submittedName>
</protein>
<feature type="transmembrane region" description="Helical" evidence="1">
    <location>
        <begin position="45"/>
        <end position="63"/>
    </location>
</feature>
<feature type="transmembrane region" description="Helical" evidence="1">
    <location>
        <begin position="114"/>
        <end position="135"/>
    </location>
</feature>
<keyword evidence="1" id="KW-1133">Transmembrane helix</keyword>
<evidence type="ECO:0000256" key="1">
    <source>
        <dbReference type="SAM" id="Phobius"/>
    </source>
</evidence>
<dbReference type="OrthoDB" id="5003028at2"/>
<dbReference type="AlphaFoldDB" id="A0A543BK85"/>
<keyword evidence="3" id="KW-1185">Reference proteome</keyword>
<keyword evidence="1" id="KW-0812">Transmembrane</keyword>
<name>A0A543BK85_9MICO</name>
<organism evidence="2 3">
    <name type="scientific">Microbacterium saperdae</name>
    <dbReference type="NCBI Taxonomy" id="69368"/>
    <lineage>
        <taxon>Bacteria</taxon>
        <taxon>Bacillati</taxon>
        <taxon>Actinomycetota</taxon>
        <taxon>Actinomycetes</taxon>
        <taxon>Micrococcales</taxon>
        <taxon>Microbacteriaceae</taxon>
        <taxon>Microbacterium</taxon>
    </lineage>
</organism>
<dbReference type="RefSeq" id="WP_141871191.1">
    <property type="nucleotide sequence ID" value="NZ_VFOX01000001.1"/>
</dbReference>
<reference evidence="2 3" key="1">
    <citation type="submission" date="2019-06" db="EMBL/GenBank/DDBJ databases">
        <title>Sequencing the genomes of 1000 actinobacteria strains.</title>
        <authorList>
            <person name="Klenk H.-P."/>
        </authorList>
    </citation>
    <scope>NUCLEOTIDE SEQUENCE [LARGE SCALE GENOMIC DNA]</scope>
    <source>
        <strain evidence="2 3">DSM 20169</strain>
    </source>
</reference>
<gene>
    <name evidence="2" type="ORF">FB560_0826</name>
</gene>
<keyword evidence="1" id="KW-0472">Membrane</keyword>
<feature type="transmembrane region" description="Helical" evidence="1">
    <location>
        <begin position="22"/>
        <end position="39"/>
    </location>
</feature>
<evidence type="ECO:0000313" key="3">
    <source>
        <dbReference type="Proteomes" id="UP000317209"/>
    </source>
</evidence>
<accession>A0A543BK85</accession>
<evidence type="ECO:0000313" key="2">
    <source>
        <dbReference type="EMBL" id="TQL85221.1"/>
    </source>
</evidence>
<dbReference type="Proteomes" id="UP000317209">
    <property type="component" value="Unassembled WGS sequence"/>
</dbReference>
<feature type="transmembrane region" description="Helical" evidence="1">
    <location>
        <begin position="75"/>
        <end position="94"/>
    </location>
</feature>
<sequence length="339" mass="37140">MTDSALDTQVHRTVGRRLIRNPLIWGALLLLAALIWTLAGDDLSFFPFLLMLVGGWCFGFAFVNATLRMVPARNGVFLHAGVAIVLGAAIAFVVEYGEDLLASFPDPVRAGAVVVQLAAIPAAGWIWLGLVSRITDVMTRREAKKRPVPVTPEWEREESGDGSGVRFPGIPLRMRALTGAIIAIVVVFGLGGTALVIAFDDVVLRLGARLTIILVGVVIALPVYFIFTALLRRRTESCLVAFGNDELRVTVGESTHVIPFRRLERLVWRTRSDYARIEVQGDGVDLSLVAGLAKPPRGLTAELPPLPRRVFRRLELAGMTQESSRRRDVTIFTRSPEQA</sequence>
<dbReference type="EMBL" id="VFOX01000001">
    <property type="protein sequence ID" value="TQL85221.1"/>
    <property type="molecule type" value="Genomic_DNA"/>
</dbReference>
<feature type="transmembrane region" description="Helical" evidence="1">
    <location>
        <begin position="211"/>
        <end position="231"/>
    </location>
</feature>